<accession>A0A1I2BLH0</accession>
<reference evidence="1 2" key="1">
    <citation type="submission" date="2016-10" db="EMBL/GenBank/DDBJ databases">
        <authorList>
            <person name="de Groot N.N."/>
        </authorList>
    </citation>
    <scope>NUCLEOTIDE SEQUENCE [LARGE SCALE GENOMIC DNA]</scope>
    <source>
        <strain evidence="1 2">DSM 9236</strain>
    </source>
</reference>
<gene>
    <name evidence="1" type="ORF">SAMN05216245_10925</name>
</gene>
<keyword evidence="2" id="KW-1185">Reference proteome</keyword>
<dbReference type="OrthoDB" id="9822801at2"/>
<evidence type="ECO:0000313" key="2">
    <source>
        <dbReference type="Proteomes" id="UP000198896"/>
    </source>
</evidence>
<dbReference type="RefSeq" id="WP_093913600.1">
    <property type="nucleotide sequence ID" value="NZ_FONL01000009.1"/>
</dbReference>
<dbReference type="Proteomes" id="UP000198896">
    <property type="component" value="Unassembled WGS sequence"/>
</dbReference>
<dbReference type="AlphaFoldDB" id="A0A1I2BLH0"/>
<dbReference type="EMBL" id="FONL01000009">
    <property type="protein sequence ID" value="SFE56103.1"/>
    <property type="molecule type" value="Genomic_DNA"/>
</dbReference>
<name>A0A1I2BLH0_9FIRM</name>
<organism evidence="1 2">
    <name type="scientific">Succiniclasticum ruminis DSM 9236</name>
    <dbReference type="NCBI Taxonomy" id="1123323"/>
    <lineage>
        <taxon>Bacteria</taxon>
        <taxon>Bacillati</taxon>
        <taxon>Bacillota</taxon>
        <taxon>Negativicutes</taxon>
        <taxon>Acidaminococcales</taxon>
        <taxon>Acidaminococcaceae</taxon>
        <taxon>Succiniclasticum</taxon>
    </lineage>
</organism>
<dbReference type="STRING" id="1123323.SAMN05216245_10925"/>
<protein>
    <submittedName>
        <fullName evidence="1">Uncharacterized protein</fullName>
    </submittedName>
</protein>
<sequence length="224" mass="25997">MHQAEKYVKRIVEQIVQPSYMQDFLKQGKDRQAIKDVAKMLKQFTENMSLLQPIAIKGFMVPSGSLMLYQYLKEELDAMEAMLKEDMEDRKGDDPMTPEQKEEMRTRVGIVQHRQLEITETLLPQHIADQIEQRTDENAAREAFQQNGYLPLYVDEKVMGIVYNTLTVQLLLDRFNLIFEGVFEPMDQSTVTSVMSNVLAPYWKQHGQSILFTLEETEKAAAKE</sequence>
<evidence type="ECO:0000313" key="1">
    <source>
        <dbReference type="EMBL" id="SFE56103.1"/>
    </source>
</evidence>
<proteinExistence type="predicted"/>